<keyword evidence="5" id="KW-1185">Reference proteome</keyword>
<protein>
    <submittedName>
        <fullName evidence="4">Uncharacterized protein</fullName>
    </submittedName>
</protein>
<accession>A0A8J6TQY4</accession>
<name>A0A8J6TQY4_9FIRM</name>
<reference evidence="4" key="1">
    <citation type="submission" date="2020-08" db="EMBL/GenBank/DDBJ databases">
        <title>Genome public.</title>
        <authorList>
            <person name="Liu C."/>
            <person name="Sun Q."/>
        </authorList>
    </citation>
    <scope>NUCLEOTIDE SEQUENCE</scope>
    <source>
        <strain evidence="4">NSJ-15</strain>
    </source>
</reference>
<feature type="transmembrane region" description="Helical" evidence="3">
    <location>
        <begin position="163"/>
        <end position="190"/>
    </location>
</feature>
<dbReference type="AlphaFoldDB" id="A0A8J6TQY4"/>
<keyword evidence="3" id="KW-0812">Transmembrane</keyword>
<dbReference type="Proteomes" id="UP000632659">
    <property type="component" value="Unassembled WGS sequence"/>
</dbReference>
<keyword evidence="1" id="KW-0732">Signal</keyword>
<gene>
    <name evidence="4" type="ORF">H8702_11320</name>
</gene>
<dbReference type="RefSeq" id="WP_154825031.1">
    <property type="nucleotide sequence ID" value="NZ_JACRTL010000007.1"/>
</dbReference>
<evidence type="ECO:0000256" key="2">
    <source>
        <dbReference type="SAM" id="MobiDB-lite"/>
    </source>
</evidence>
<dbReference type="InterPro" id="IPR037873">
    <property type="entry name" value="BamE-like"/>
</dbReference>
<evidence type="ECO:0000256" key="3">
    <source>
        <dbReference type="SAM" id="Phobius"/>
    </source>
</evidence>
<comment type="caution">
    <text evidence="4">The sequence shown here is derived from an EMBL/GenBank/DDBJ whole genome shotgun (WGS) entry which is preliminary data.</text>
</comment>
<evidence type="ECO:0000313" key="5">
    <source>
        <dbReference type="Proteomes" id="UP000632659"/>
    </source>
</evidence>
<evidence type="ECO:0000256" key="1">
    <source>
        <dbReference type="ARBA" id="ARBA00022729"/>
    </source>
</evidence>
<feature type="region of interest" description="Disordered" evidence="2">
    <location>
        <begin position="56"/>
        <end position="76"/>
    </location>
</feature>
<keyword evidence="3" id="KW-1133">Transmembrane helix</keyword>
<sequence length="316" mass="34801">MICKVCGAEYEGAVCPKCQTPAAVDYTKFDYFPNRSQLRQMQFPQGAQPFVQDVAEPMTGNTYPQPPAPETQGYAQDVPAPYREQPEQQTGPYAQWNPEDRRPYGICPKCGNVLRGDYCGQCGYFVGRSQQAGWQGAGQWNASQPQGWVGAPQQPPQPKTKTWVIVLVILLAVLIPVGLLVGYFVFLFGLTNTIIDAADSYGPGSDSAYYEQYDQYESFDDFLNRYSQEDGSQQDIPEDEGESLYPNGVSNAEFAQLKEGMDYAEISAIIGGDGQVVAQEGASFTAVWIGEYRPSAIISIDFEEGIATSIEQEGLF</sequence>
<evidence type="ECO:0000313" key="4">
    <source>
        <dbReference type="EMBL" id="MBC8611679.1"/>
    </source>
</evidence>
<keyword evidence="3" id="KW-0472">Membrane</keyword>
<dbReference type="EMBL" id="JACRTL010000007">
    <property type="protein sequence ID" value="MBC8611679.1"/>
    <property type="molecule type" value="Genomic_DNA"/>
</dbReference>
<dbReference type="Gene3D" id="3.30.1450.10">
    <property type="match status" value="1"/>
</dbReference>
<organism evidence="4 5">
    <name type="scientific">Massiliimalia timonensis</name>
    <dbReference type="NCBI Taxonomy" id="1987501"/>
    <lineage>
        <taxon>Bacteria</taxon>
        <taxon>Bacillati</taxon>
        <taxon>Bacillota</taxon>
        <taxon>Clostridia</taxon>
        <taxon>Eubacteriales</taxon>
        <taxon>Oscillospiraceae</taxon>
        <taxon>Massiliimalia</taxon>
    </lineage>
</organism>
<proteinExistence type="predicted"/>